<dbReference type="eggNOG" id="COG0595">
    <property type="taxonomic scope" value="Bacteria"/>
</dbReference>
<organism evidence="4 5">
    <name type="scientific">Pelotomaculum thermopropionicum (strain DSM 13744 / JCM 10971 / SI)</name>
    <dbReference type="NCBI Taxonomy" id="370438"/>
    <lineage>
        <taxon>Bacteria</taxon>
        <taxon>Bacillati</taxon>
        <taxon>Bacillota</taxon>
        <taxon>Clostridia</taxon>
        <taxon>Eubacteriales</taxon>
        <taxon>Desulfotomaculaceae</taxon>
        <taxon>Pelotomaculum</taxon>
    </lineage>
</organism>
<dbReference type="Proteomes" id="UP000006556">
    <property type="component" value="Chromosome"/>
</dbReference>
<reference evidence="5" key="1">
    <citation type="journal article" date="2008" name="Genome Res.">
        <title>The genome of Pelotomaculum thermopropionicum reveals niche-associated evolution in anaerobic microbiota.</title>
        <authorList>
            <person name="Kosaka T."/>
            <person name="Kato S."/>
            <person name="Shimoyama T."/>
            <person name="Ishii S."/>
            <person name="Abe T."/>
            <person name="Watanabe K."/>
        </authorList>
    </citation>
    <scope>NUCLEOTIDE SEQUENCE [LARGE SCALE GENOMIC DNA]</scope>
    <source>
        <strain evidence="5">DSM 13744 / JCM 10971 / SI</strain>
    </source>
</reference>
<dbReference type="SMART" id="SM00849">
    <property type="entry name" value="Lactamase_B"/>
    <property type="match status" value="1"/>
</dbReference>
<evidence type="ECO:0000256" key="1">
    <source>
        <dbReference type="ARBA" id="ARBA00022839"/>
    </source>
</evidence>
<name>A5D4E8_PELTS</name>
<keyword evidence="1 4" id="KW-0378">Hydrolase</keyword>
<proteinExistence type="predicted"/>
<keyword evidence="5" id="KW-1185">Reference proteome</keyword>
<dbReference type="GO" id="GO:0004527">
    <property type="term" value="F:exonuclease activity"/>
    <property type="evidence" value="ECO:0007669"/>
    <property type="project" value="UniProtKB-KW"/>
</dbReference>
<dbReference type="Gene3D" id="3.40.50.10710">
    <property type="entry name" value="Metallo-hydrolase/oxidoreductase"/>
    <property type="match status" value="1"/>
</dbReference>
<dbReference type="CDD" id="cd07732">
    <property type="entry name" value="metallo-hydrolase-like_MBL-fold"/>
    <property type="match status" value="1"/>
</dbReference>
<dbReference type="InterPro" id="IPR001279">
    <property type="entry name" value="Metallo-B-lactamas"/>
</dbReference>
<dbReference type="InterPro" id="IPR011108">
    <property type="entry name" value="RMMBL"/>
</dbReference>
<dbReference type="AlphaFoldDB" id="A5D4E8"/>
<dbReference type="EMBL" id="AP009389">
    <property type="protein sequence ID" value="BAF58879.1"/>
    <property type="molecule type" value="Genomic_DNA"/>
</dbReference>
<dbReference type="GO" id="GO:0003723">
    <property type="term" value="F:RNA binding"/>
    <property type="evidence" value="ECO:0007669"/>
    <property type="project" value="UniProtKB-KW"/>
</dbReference>
<protein>
    <submittedName>
        <fullName evidence="4">Predicted exonuclease of the beta-lactamase fold</fullName>
    </submittedName>
</protein>
<sequence length="436" mass="49676">MRVRICRGTHDIGGSCVELQSGDSRIIIDLGLPLAAKDDSRFDSSTLRLRTGAELVNSGILPDIRGLYAWDTECRRIDALFLSHAHIDHYGLVNFISPDVPVYSGEATRRLMELTTMFWPLGRVGGKPSTFANGVPVYTGEFRVTPFLVDHSAFDAYAFLIEAEGKSVFYSGDFREHGRKPSALRAIVKALSGKPVDVMLLEGTTFGRPEEKILTEKELEDNLVRVIGSRNEICLVCSSGQNIDRLVTFYRAALRCDKIFVVDVYTAVVLDALRDFARIPYPSSQYSNLRVFFPYWLSRRLSGSGHVDVLYRYRGLKITRRELEEQQRRVLMLVRPSMIGDLRRINFTGGSFIYSMWLGYQKEPAMARLLNFAREQDLEYYYIHTSGHAPPQTLKKLVDTLRPKEVIPIHTFYPDEYQALGVKVRCMNDGDIYWLN</sequence>
<dbReference type="InterPro" id="IPR042173">
    <property type="entry name" value="RNase_J_2"/>
</dbReference>
<dbReference type="PANTHER" id="PTHR43694">
    <property type="entry name" value="RIBONUCLEASE J"/>
    <property type="match status" value="1"/>
</dbReference>
<gene>
    <name evidence="4" type="primary">YSH1</name>
    <name evidence="4" type="ordered locus">PTH_0698</name>
</gene>
<dbReference type="PANTHER" id="PTHR43694:SF1">
    <property type="entry name" value="RIBONUCLEASE J"/>
    <property type="match status" value="1"/>
</dbReference>
<dbReference type="KEGG" id="pth:PTH_0698"/>
<dbReference type="SUPFAM" id="SSF56281">
    <property type="entry name" value="Metallo-hydrolase/oxidoreductase"/>
    <property type="match status" value="1"/>
</dbReference>
<dbReference type="Pfam" id="PF07521">
    <property type="entry name" value="RMMBL"/>
    <property type="match status" value="1"/>
</dbReference>
<evidence type="ECO:0000256" key="2">
    <source>
        <dbReference type="ARBA" id="ARBA00022884"/>
    </source>
</evidence>
<dbReference type="Gene3D" id="3.60.15.10">
    <property type="entry name" value="Ribonuclease Z/Hydroxyacylglutathione hydrolase-like"/>
    <property type="match status" value="1"/>
</dbReference>
<dbReference type="HOGENOM" id="CLU_031965_0_0_9"/>
<dbReference type="STRING" id="370438.PTH_0698"/>
<keyword evidence="1 4" id="KW-0269">Exonuclease</keyword>
<keyword evidence="2" id="KW-0694">RNA-binding</keyword>
<feature type="domain" description="Metallo-beta-lactamase" evidence="3">
    <location>
        <begin position="13"/>
        <end position="230"/>
    </location>
</feature>
<dbReference type="Pfam" id="PF12706">
    <property type="entry name" value="Lactamase_B_2"/>
    <property type="match status" value="1"/>
</dbReference>
<accession>A5D4E8</accession>
<dbReference type="InterPro" id="IPR036866">
    <property type="entry name" value="RibonucZ/Hydroxyglut_hydro"/>
</dbReference>
<evidence type="ECO:0000313" key="5">
    <source>
        <dbReference type="Proteomes" id="UP000006556"/>
    </source>
</evidence>
<keyword evidence="1 4" id="KW-0540">Nuclease</keyword>
<evidence type="ECO:0000259" key="3">
    <source>
        <dbReference type="SMART" id="SM00849"/>
    </source>
</evidence>
<evidence type="ECO:0000313" key="4">
    <source>
        <dbReference type="EMBL" id="BAF58879.1"/>
    </source>
</evidence>